<evidence type="ECO:0000313" key="2">
    <source>
        <dbReference type="Proteomes" id="UP000663823"/>
    </source>
</evidence>
<dbReference type="EMBL" id="CAJOAX010061509">
    <property type="protein sequence ID" value="CAF4344571.1"/>
    <property type="molecule type" value="Genomic_DNA"/>
</dbReference>
<dbReference type="Proteomes" id="UP000663823">
    <property type="component" value="Unassembled WGS sequence"/>
</dbReference>
<dbReference type="AlphaFoldDB" id="A0A820KPE4"/>
<proteinExistence type="predicted"/>
<comment type="caution">
    <text evidence="1">The sequence shown here is derived from an EMBL/GenBank/DDBJ whole genome shotgun (WGS) entry which is preliminary data.</text>
</comment>
<name>A0A820KPE4_9BILA</name>
<sequence>CTTVSFQLFEIAAQLPKNEQVINILRSLIDKQAIN</sequence>
<accession>A0A820KPE4</accession>
<reference evidence="1" key="1">
    <citation type="submission" date="2021-02" db="EMBL/GenBank/DDBJ databases">
        <authorList>
            <person name="Nowell W R."/>
        </authorList>
    </citation>
    <scope>NUCLEOTIDE SEQUENCE</scope>
</reference>
<feature type="non-terminal residue" evidence="1">
    <location>
        <position position="35"/>
    </location>
</feature>
<gene>
    <name evidence="1" type="ORF">OTI717_LOCUS43348</name>
</gene>
<protein>
    <submittedName>
        <fullName evidence="1">Uncharacterized protein</fullName>
    </submittedName>
</protein>
<evidence type="ECO:0000313" key="1">
    <source>
        <dbReference type="EMBL" id="CAF4344571.1"/>
    </source>
</evidence>
<organism evidence="1 2">
    <name type="scientific">Rotaria sordida</name>
    <dbReference type="NCBI Taxonomy" id="392033"/>
    <lineage>
        <taxon>Eukaryota</taxon>
        <taxon>Metazoa</taxon>
        <taxon>Spiralia</taxon>
        <taxon>Gnathifera</taxon>
        <taxon>Rotifera</taxon>
        <taxon>Eurotatoria</taxon>
        <taxon>Bdelloidea</taxon>
        <taxon>Philodinida</taxon>
        <taxon>Philodinidae</taxon>
        <taxon>Rotaria</taxon>
    </lineage>
</organism>
<feature type="non-terminal residue" evidence="1">
    <location>
        <position position="1"/>
    </location>
</feature>